<keyword evidence="10" id="KW-1185">Reference proteome</keyword>
<dbReference type="PANTHER" id="PTHR31616">
    <property type="entry name" value="TREHALASE"/>
    <property type="match status" value="1"/>
</dbReference>
<keyword evidence="6" id="KW-0326">Glycosidase</keyword>
<comment type="catalytic activity">
    <reaction evidence="1">
        <text>Hydrolysis of terminal (1-&gt;4)-linked alpha-D-glucose residues successively from non-reducing ends of the chains with release of beta-D-glucose.</text>
        <dbReference type="EC" id="3.2.1.3"/>
    </reaction>
</comment>
<dbReference type="Gene3D" id="1.50.10.10">
    <property type="match status" value="1"/>
</dbReference>
<evidence type="ECO:0000313" key="10">
    <source>
        <dbReference type="Proteomes" id="UP001626536"/>
    </source>
</evidence>
<dbReference type="InterPro" id="IPR008928">
    <property type="entry name" value="6-hairpin_glycosidase_sf"/>
</dbReference>
<protein>
    <recommendedName>
        <fullName evidence="3">glucan 1,4-alpha-glucosidase</fullName>
        <ecNumber evidence="3">3.2.1.3</ecNumber>
    </recommendedName>
</protein>
<dbReference type="PRINTS" id="PR00736">
    <property type="entry name" value="GLHYDRLASE15"/>
</dbReference>
<gene>
    <name evidence="9" type="ORF">RZS28_17695</name>
</gene>
<dbReference type="PANTHER" id="PTHR31616:SF9">
    <property type="entry name" value="GLUCOAMYLASE, INTRACELLULAR SPORULATION-SPECIFIC"/>
    <property type="match status" value="1"/>
</dbReference>
<dbReference type="EC" id="3.2.1.3" evidence="3"/>
<evidence type="ECO:0000256" key="3">
    <source>
        <dbReference type="ARBA" id="ARBA00012593"/>
    </source>
</evidence>
<evidence type="ECO:0000256" key="2">
    <source>
        <dbReference type="ARBA" id="ARBA00006188"/>
    </source>
</evidence>
<organism evidence="9 10">
    <name type="scientific">Methylocapsa polymorpha</name>
    <dbReference type="NCBI Taxonomy" id="3080828"/>
    <lineage>
        <taxon>Bacteria</taxon>
        <taxon>Pseudomonadati</taxon>
        <taxon>Pseudomonadota</taxon>
        <taxon>Alphaproteobacteria</taxon>
        <taxon>Hyphomicrobiales</taxon>
        <taxon>Beijerinckiaceae</taxon>
        <taxon>Methylocapsa</taxon>
    </lineage>
</organism>
<dbReference type="GO" id="GO:0016787">
    <property type="term" value="F:hydrolase activity"/>
    <property type="evidence" value="ECO:0007669"/>
    <property type="project" value="UniProtKB-KW"/>
</dbReference>
<evidence type="ECO:0000313" key="9">
    <source>
        <dbReference type="EMBL" id="WOJ89593.1"/>
    </source>
</evidence>
<evidence type="ECO:0000256" key="5">
    <source>
        <dbReference type="ARBA" id="ARBA00023277"/>
    </source>
</evidence>
<evidence type="ECO:0000259" key="8">
    <source>
        <dbReference type="Pfam" id="PF00723"/>
    </source>
</evidence>
<proteinExistence type="inferred from homology"/>
<dbReference type="InterPro" id="IPR012341">
    <property type="entry name" value="6hp_glycosidase-like_sf"/>
</dbReference>
<accession>A0ABZ0HQY0</accession>
<evidence type="ECO:0000256" key="7">
    <source>
        <dbReference type="ARBA" id="ARBA00023326"/>
    </source>
</evidence>
<dbReference type="RefSeq" id="WP_407339039.1">
    <property type="nucleotide sequence ID" value="NZ_CP136862.1"/>
</dbReference>
<comment type="similarity">
    <text evidence="2">Belongs to the glycosyl hydrolase 15 family.</text>
</comment>
<evidence type="ECO:0000256" key="4">
    <source>
        <dbReference type="ARBA" id="ARBA00022801"/>
    </source>
</evidence>
<keyword evidence="5" id="KW-0119">Carbohydrate metabolism</keyword>
<evidence type="ECO:0000256" key="6">
    <source>
        <dbReference type="ARBA" id="ARBA00023295"/>
    </source>
</evidence>
<name>A0ABZ0HQY0_9HYPH</name>
<dbReference type="SUPFAM" id="SSF48208">
    <property type="entry name" value="Six-hairpin glycosidases"/>
    <property type="match status" value="1"/>
</dbReference>
<dbReference type="InterPro" id="IPR011613">
    <property type="entry name" value="GH15-like"/>
</dbReference>
<dbReference type="Pfam" id="PF00723">
    <property type="entry name" value="Glyco_hydro_15"/>
    <property type="match status" value="1"/>
</dbReference>
<dbReference type="EMBL" id="CP136862">
    <property type="protein sequence ID" value="WOJ89593.1"/>
    <property type="molecule type" value="Genomic_DNA"/>
</dbReference>
<feature type="domain" description="GH15-like" evidence="8">
    <location>
        <begin position="56"/>
        <end position="487"/>
    </location>
</feature>
<reference evidence="9 10" key="1">
    <citation type="submission" date="2023-10" db="EMBL/GenBank/DDBJ databases">
        <title>Novel methanotroph of the genus Methylocapsa from a subarctic wetland.</title>
        <authorList>
            <person name="Belova S.E."/>
            <person name="Oshkin I.Y."/>
            <person name="Miroshnikov K."/>
            <person name="Dedysh S.N."/>
        </authorList>
    </citation>
    <scope>NUCLEOTIDE SEQUENCE [LARGE SCALE GENOMIC DNA]</scope>
    <source>
        <strain evidence="9 10">RX1</strain>
    </source>
</reference>
<sequence>MEDTGSTTSGDLAQGAPCLSQDWLARQYSFSAAALLRSISATHLVKTRPGFGQVIRPVKGSVLASPVIAAYDPDPDYFFHWVRDSAIVMDALRCLIVSGALGREGLGHFEDFLAFSLRLVDLDGRAFLSRAGDFRQSVEPFFLQYVRSDRDLAEITGERALGEPRFNPDGTLDIIKWSRPQHDGPALRALTVMRFWALDSVGELETRAMQTLIERDLAFIHHCWREPSFDIWEEELGRHYYTRLAQYAALADGARWSDELGKPDRAQAYREAAEEIAQSLDEHWSGAEGFYLSRLDVAPGASSKDLDIATILAVIHADRKEGAHSVLDPKVLATLARLENLFETVYPINERRPEGCGPAMGRYAGDRYYSGGAYYFATLGAAQFYFRLAEAAAAGAMIRVTRENRDILQGLDATSVKNAPPPFGPLAPERRDDFFRAVLRRGDMFMATVEAYAPTSGELAEQFDQATGAPASAKDLAWSHAAFITAVASREAALRMVKVSLDRRGVST</sequence>
<keyword evidence="4 9" id="KW-0378">Hydrolase</keyword>
<dbReference type="Proteomes" id="UP001626536">
    <property type="component" value="Chromosome"/>
</dbReference>
<evidence type="ECO:0000256" key="1">
    <source>
        <dbReference type="ARBA" id="ARBA00001863"/>
    </source>
</evidence>
<dbReference type="InterPro" id="IPR000165">
    <property type="entry name" value="Glucoamylase"/>
</dbReference>
<keyword evidence="7" id="KW-0624">Polysaccharide degradation</keyword>